<reference evidence="1" key="1">
    <citation type="submission" date="2022-04" db="EMBL/GenBank/DDBJ databases">
        <title>Genome of the entomopathogenic fungus Entomophthora muscae.</title>
        <authorList>
            <person name="Elya C."/>
            <person name="Lovett B.R."/>
            <person name="Lee E."/>
            <person name="Macias A.M."/>
            <person name="Hajek A.E."/>
            <person name="De Bivort B.L."/>
            <person name="Kasson M.T."/>
            <person name="De Fine Licht H.H."/>
            <person name="Stajich J.E."/>
        </authorList>
    </citation>
    <scope>NUCLEOTIDE SEQUENCE</scope>
    <source>
        <strain evidence="1">Berkeley</strain>
    </source>
</reference>
<sequence>MASWKHFVNWGVFVILVGVVIAFEMIAPIRRPYDVQDPSLQYPLMRETISDFMLMVSLKGFLIVSSLE</sequence>
<comment type="caution">
    <text evidence="1">The sequence shown here is derived from an EMBL/GenBank/DDBJ whole genome shotgun (WGS) entry which is preliminary data.</text>
</comment>
<evidence type="ECO:0000313" key="2">
    <source>
        <dbReference type="Proteomes" id="UP001165960"/>
    </source>
</evidence>
<accession>A0ACC2T4W5</accession>
<protein>
    <submittedName>
        <fullName evidence="1">Uncharacterized protein</fullName>
    </submittedName>
</protein>
<name>A0ACC2T4W5_9FUNG</name>
<gene>
    <name evidence="1" type="ORF">DSO57_1016153</name>
</gene>
<keyword evidence="2" id="KW-1185">Reference proteome</keyword>
<dbReference type="Proteomes" id="UP001165960">
    <property type="component" value="Unassembled WGS sequence"/>
</dbReference>
<organism evidence="1 2">
    <name type="scientific">Entomophthora muscae</name>
    <dbReference type="NCBI Taxonomy" id="34485"/>
    <lineage>
        <taxon>Eukaryota</taxon>
        <taxon>Fungi</taxon>
        <taxon>Fungi incertae sedis</taxon>
        <taxon>Zoopagomycota</taxon>
        <taxon>Entomophthoromycotina</taxon>
        <taxon>Entomophthoromycetes</taxon>
        <taxon>Entomophthorales</taxon>
        <taxon>Entomophthoraceae</taxon>
        <taxon>Entomophthora</taxon>
    </lineage>
</organism>
<evidence type="ECO:0000313" key="1">
    <source>
        <dbReference type="EMBL" id="KAJ9069679.1"/>
    </source>
</evidence>
<dbReference type="EMBL" id="QTSX02003615">
    <property type="protein sequence ID" value="KAJ9069679.1"/>
    <property type="molecule type" value="Genomic_DNA"/>
</dbReference>
<proteinExistence type="predicted"/>